<protein>
    <submittedName>
        <fullName evidence="2">Uncharacterized protein</fullName>
    </submittedName>
</protein>
<accession>A0ABS2APL3</accession>
<gene>
    <name evidence="2" type="ORF">JIG36_40465</name>
</gene>
<reference evidence="2 3" key="1">
    <citation type="submission" date="2021-01" db="EMBL/GenBank/DDBJ databases">
        <title>Actinoplanes sp. nov. LDG1-06 isolated from lichen.</title>
        <authorList>
            <person name="Saeng-In P."/>
            <person name="Phongsopitanun W."/>
            <person name="Kanchanasin P."/>
            <person name="Yuki M."/>
            <person name="Kudo T."/>
            <person name="Ohkuma M."/>
            <person name="Tanasupawat S."/>
        </authorList>
    </citation>
    <scope>NUCLEOTIDE SEQUENCE [LARGE SCALE GENOMIC DNA]</scope>
    <source>
        <strain evidence="2 3">LDG1-06</strain>
    </source>
</reference>
<feature type="region of interest" description="Disordered" evidence="1">
    <location>
        <begin position="1"/>
        <end position="21"/>
    </location>
</feature>
<dbReference type="Proteomes" id="UP000632138">
    <property type="component" value="Unassembled WGS sequence"/>
</dbReference>
<keyword evidence="3" id="KW-1185">Reference proteome</keyword>
<evidence type="ECO:0000313" key="2">
    <source>
        <dbReference type="EMBL" id="MBM2621797.1"/>
    </source>
</evidence>
<dbReference type="RefSeq" id="WP_203381790.1">
    <property type="nucleotide sequence ID" value="NZ_JAENHP010000021.1"/>
</dbReference>
<evidence type="ECO:0000313" key="3">
    <source>
        <dbReference type="Proteomes" id="UP000632138"/>
    </source>
</evidence>
<name>A0ABS2APL3_9ACTN</name>
<evidence type="ECO:0000256" key="1">
    <source>
        <dbReference type="SAM" id="MobiDB-lite"/>
    </source>
</evidence>
<comment type="caution">
    <text evidence="2">The sequence shown here is derived from an EMBL/GenBank/DDBJ whole genome shotgun (WGS) entry which is preliminary data.</text>
</comment>
<dbReference type="EMBL" id="JAENHP010000021">
    <property type="protein sequence ID" value="MBM2621797.1"/>
    <property type="molecule type" value="Genomic_DNA"/>
</dbReference>
<organism evidence="2 3">
    <name type="scientific">Paractinoplanes ovalisporus</name>
    <dbReference type="NCBI Taxonomy" id="2810368"/>
    <lineage>
        <taxon>Bacteria</taxon>
        <taxon>Bacillati</taxon>
        <taxon>Actinomycetota</taxon>
        <taxon>Actinomycetes</taxon>
        <taxon>Micromonosporales</taxon>
        <taxon>Micromonosporaceae</taxon>
        <taxon>Paractinoplanes</taxon>
    </lineage>
</organism>
<sequence length="163" mass="18443">MRRYDQLGESPPKFEFAQNDNTFKSKGAHTLLHHGPDVPMRRSPDPETLTIEGRIFGDPPWGHSESRSYRWTDHSTMNREVNRYVRENWEAIRSDLALTGRHKDGFDAHHRVGEGFYNKGMHGAGPREAVYGVTSLVIVRIKLVAGSDPPQVFVDSAYPSGLL</sequence>
<proteinExistence type="predicted"/>